<reference evidence="1 2" key="1">
    <citation type="submission" date="2024-04" db="EMBL/GenBank/DDBJ databases">
        <title>Symmetric and asymmetric DNA N6-adenine methylation regulates different biological responses in Mucorales.</title>
        <authorList>
            <consortium name="Lawrence Berkeley National Laboratory"/>
            <person name="Lax C."/>
            <person name="Mondo S.J."/>
            <person name="Osorio-Concepcion M."/>
            <person name="Muszewska A."/>
            <person name="Corrochano-Luque M."/>
            <person name="Gutierrez G."/>
            <person name="Riley R."/>
            <person name="Lipzen A."/>
            <person name="Guo J."/>
            <person name="Hundley H."/>
            <person name="Amirebrahimi M."/>
            <person name="Ng V."/>
            <person name="Lorenzo-Gutierrez D."/>
            <person name="Binder U."/>
            <person name="Yang J."/>
            <person name="Song Y."/>
            <person name="Canovas D."/>
            <person name="Navarro E."/>
            <person name="Freitag M."/>
            <person name="Gabaldon T."/>
            <person name="Grigoriev I.V."/>
            <person name="Corrochano L.M."/>
            <person name="Nicolas F.E."/>
            <person name="Garre V."/>
        </authorList>
    </citation>
    <scope>NUCLEOTIDE SEQUENCE [LARGE SCALE GENOMIC DNA]</scope>
    <source>
        <strain evidence="1 2">L51</strain>
    </source>
</reference>
<protein>
    <submittedName>
        <fullName evidence="1">Uncharacterized protein</fullName>
    </submittedName>
</protein>
<accession>A0ABR3AZU7</accession>
<organism evidence="1 2">
    <name type="scientific">Phycomyces blakesleeanus</name>
    <dbReference type="NCBI Taxonomy" id="4837"/>
    <lineage>
        <taxon>Eukaryota</taxon>
        <taxon>Fungi</taxon>
        <taxon>Fungi incertae sedis</taxon>
        <taxon>Mucoromycota</taxon>
        <taxon>Mucoromycotina</taxon>
        <taxon>Mucoromycetes</taxon>
        <taxon>Mucorales</taxon>
        <taxon>Phycomycetaceae</taxon>
        <taxon>Phycomyces</taxon>
    </lineage>
</organism>
<dbReference type="EMBL" id="JBCLYO010000008">
    <property type="protein sequence ID" value="KAL0086418.1"/>
    <property type="molecule type" value="Genomic_DNA"/>
</dbReference>
<name>A0ABR3AZU7_PHYBL</name>
<evidence type="ECO:0000313" key="2">
    <source>
        <dbReference type="Proteomes" id="UP001448207"/>
    </source>
</evidence>
<evidence type="ECO:0000313" key="1">
    <source>
        <dbReference type="EMBL" id="KAL0086418.1"/>
    </source>
</evidence>
<dbReference type="PANTHER" id="PTHR31912">
    <property type="entry name" value="IP13529P"/>
    <property type="match status" value="1"/>
</dbReference>
<gene>
    <name evidence="1" type="ORF">J3Q64DRAFT_1739813</name>
</gene>
<sequence>MYSEDHGEVVLVVVPLLLFMGDNPCQSQLAMHKGTSAKKFCQKCLIPSPCIEQEERTRDFLCAFANADSQSELYLNGCELSYIKNGSEEFLRLEAFDPTKDMPIEILHIISLGLTKYLMTFLWKQKMLTTSEKGRLQEALNSYKTCKSYSQTFRNKLCHTDSFIGHDFKELIQVLPGIMSKLFSDKPLASLFIKALHALGCLSSLVYMRGVDRCFDYYIAQIKHAVTDVTDLLFQLDIQILQKGFSKQDFTFKPKVHLLHHITDDIVRFGSMLQYETENGEQFNKFIRKHLFKTNCHSTSRDIATRFGKQFICWHLCNGGSYVVEKPVGNGTRSVRSSIGNFVKLAPVNFPGFNLHFFGSRVNSDNSGLSTPTLCNTLAGVFQSNSQLFLGQVKIVQARDSADRMKKAFFMQNNVNCIYTPAVVTDNYNNIVVLPLGGLVEVNKDDINIFLNVAKFGMFWWMLMNIAKIY</sequence>
<keyword evidence="2" id="KW-1185">Reference proteome</keyword>
<dbReference type="PANTHER" id="PTHR31912:SF34">
    <property type="entry name" value="NOTOCHORD-RELATED PROTEIN"/>
    <property type="match status" value="1"/>
</dbReference>
<dbReference type="Proteomes" id="UP001448207">
    <property type="component" value="Unassembled WGS sequence"/>
</dbReference>
<proteinExistence type="predicted"/>
<comment type="caution">
    <text evidence="1">The sequence shown here is derived from an EMBL/GenBank/DDBJ whole genome shotgun (WGS) entry which is preliminary data.</text>
</comment>